<dbReference type="PANTHER" id="PTHR37540">
    <property type="entry name" value="TRANSCRIPTION FACTOR (ACR-2), PUTATIVE-RELATED-RELATED"/>
    <property type="match status" value="1"/>
</dbReference>
<comment type="caution">
    <text evidence="2">The sequence shown here is derived from an EMBL/GenBank/DDBJ whole genome shotgun (WGS) entry which is preliminary data.</text>
</comment>
<evidence type="ECO:0000313" key="2">
    <source>
        <dbReference type="EMBL" id="KAJ8987504.1"/>
    </source>
</evidence>
<evidence type="ECO:0000313" key="3">
    <source>
        <dbReference type="Proteomes" id="UP001161757"/>
    </source>
</evidence>
<sequence length="326" mass="36237">MSSSRRNSQDGNTESGQRRGSTSRRPNLIEFVDSQDPNVRSAIQRHTAYHSAAQRRDARSRLLRRSSQTRYLEWGRRPSQNTEVTPATSSTSSASSVSRSPVPSGSERPQPPSRESSGQTEQESETSTSLSETISNSGTAPVVGPGISDEESILQFYRSTFCQHSSSKDVFNSAIAYILEHDAARHLLLAYSYAMRWRLQASPETVQDQVEAQSHLGRGTNILWNRLRMPGHASSDSNIEAVLLLLAYTADFGQSSEIRLHADALRTMIDQRGGLESFGHNPALQQQLWTIERSRKFHLTLGCDAPCTSPLRFPEGLRLRPPPEES</sequence>
<organism evidence="2 3">
    <name type="scientific">Exophiala dermatitidis</name>
    <name type="common">Black yeast-like fungus</name>
    <name type="synonym">Wangiella dermatitidis</name>
    <dbReference type="NCBI Taxonomy" id="5970"/>
    <lineage>
        <taxon>Eukaryota</taxon>
        <taxon>Fungi</taxon>
        <taxon>Dikarya</taxon>
        <taxon>Ascomycota</taxon>
        <taxon>Pezizomycotina</taxon>
        <taxon>Eurotiomycetes</taxon>
        <taxon>Chaetothyriomycetidae</taxon>
        <taxon>Chaetothyriales</taxon>
        <taxon>Herpotrichiellaceae</taxon>
        <taxon>Exophiala</taxon>
    </lineage>
</organism>
<proteinExistence type="predicted"/>
<reference evidence="2" key="1">
    <citation type="submission" date="2023-01" db="EMBL/GenBank/DDBJ databases">
        <title>Exophiala dermititidis isolated from Cystic Fibrosis Patient.</title>
        <authorList>
            <person name="Kurbessoian T."/>
            <person name="Crocker A."/>
            <person name="Murante D."/>
            <person name="Hogan D.A."/>
            <person name="Stajich J.E."/>
        </authorList>
    </citation>
    <scope>NUCLEOTIDE SEQUENCE</scope>
    <source>
        <strain evidence="2">Ex8</strain>
    </source>
</reference>
<name>A0AAN6EMU4_EXODE</name>
<dbReference type="AlphaFoldDB" id="A0AAN6EMU4"/>
<feature type="compositionally biased region" description="Polar residues" evidence="1">
    <location>
        <begin position="1"/>
        <end position="25"/>
    </location>
</feature>
<dbReference type="PANTHER" id="PTHR37540:SF9">
    <property type="entry name" value="ZN(2)-C6 FUNGAL-TYPE DOMAIN-CONTAINING PROTEIN"/>
    <property type="match status" value="1"/>
</dbReference>
<dbReference type="EMBL" id="JAJGCB010000024">
    <property type="protein sequence ID" value="KAJ8987504.1"/>
    <property type="molecule type" value="Genomic_DNA"/>
</dbReference>
<feature type="compositionally biased region" description="Low complexity" evidence="1">
    <location>
        <begin position="82"/>
        <end position="137"/>
    </location>
</feature>
<protein>
    <submittedName>
        <fullName evidence="2">Uncharacterized protein</fullName>
    </submittedName>
</protein>
<dbReference type="Proteomes" id="UP001161757">
    <property type="component" value="Unassembled WGS sequence"/>
</dbReference>
<feature type="region of interest" description="Disordered" evidence="1">
    <location>
        <begin position="1"/>
        <end position="145"/>
    </location>
</feature>
<accession>A0AAN6EMU4</accession>
<evidence type="ECO:0000256" key="1">
    <source>
        <dbReference type="SAM" id="MobiDB-lite"/>
    </source>
</evidence>
<gene>
    <name evidence="2" type="ORF">HRR80_008405</name>
</gene>